<keyword evidence="3" id="KW-1185">Reference proteome</keyword>
<protein>
    <recommendedName>
        <fullName evidence="4">Outer membrane protein beta-barrel domain-containing protein</fullName>
    </recommendedName>
</protein>
<evidence type="ECO:0008006" key="4">
    <source>
        <dbReference type="Google" id="ProtNLM"/>
    </source>
</evidence>
<proteinExistence type="predicted"/>
<accession>A0A0G3WJQ7</accession>
<organism evidence="2 3">
    <name type="scientific">Endomicrobium proavitum</name>
    <dbReference type="NCBI Taxonomy" id="1408281"/>
    <lineage>
        <taxon>Bacteria</taxon>
        <taxon>Pseudomonadati</taxon>
        <taxon>Elusimicrobiota</taxon>
        <taxon>Endomicrobiia</taxon>
        <taxon>Endomicrobiales</taxon>
        <taxon>Endomicrobiaceae</taxon>
        <taxon>Endomicrobium</taxon>
    </lineage>
</organism>
<keyword evidence="1" id="KW-0732">Signal</keyword>
<feature type="chain" id="PRO_5005186212" description="Outer membrane protein beta-barrel domain-containing protein" evidence="1">
    <location>
        <begin position="21"/>
        <end position="232"/>
    </location>
</feature>
<dbReference type="RefSeq" id="WP_052570642.1">
    <property type="nucleotide sequence ID" value="NZ_CP009498.1"/>
</dbReference>
<reference evidence="2 3" key="1">
    <citation type="submission" date="2014-09" db="EMBL/GenBank/DDBJ databases">
        <title>Complete genome sequence of Endomicrobium proavitum.</title>
        <authorList>
            <person name="Zheng H."/>
        </authorList>
    </citation>
    <scope>NUCLEOTIDE SEQUENCE [LARGE SCALE GENOMIC DNA]</scope>
    <source>
        <strain evidence="2 3">Rsa215</strain>
    </source>
</reference>
<dbReference type="STRING" id="1408281.Epro_0718"/>
<dbReference type="AlphaFoldDB" id="A0A0G3WJQ7"/>
<feature type="signal peptide" evidence="1">
    <location>
        <begin position="1"/>
        <end position="20"/>
    </location>
</feature>
<dbReference type="OrthoDB" id="81819at2"/>
<evidence type="ECO:0000256" key="1">
    <source>
        <dbReference type="SAM" id="SignalP"/>
    </source>
</evidence>
<dbReference type="Proteomes" id="UP000035337">
    <property type="component" value="Chromosome"/>
</dbReference>
<gene>
    <name evidence="2" type="ORF">Epro_0718</name>
</gene>
<dbReference type="EMBL" id="CP009498">
    <property type="protein sequence ID" value="AKL98097.1"/>
    <property type="molecule type" value="Genomic_DNA"/>
</dbReference>
<evidence type="ECO:0000313" key="3">
    <source>
        <dbReference type="Proteomes" id="UP000035337"/>
    </source>
</evidence>
<evidence type="ECO:0000313" key="2">
    <source>
        <dbReference type="EMBL" id="AKL98097.1"/>
    </source>
</evidence>
<sequence>MHKIIFSVIAALMLVTPLFAQEIEESSSTASAAPAEISKTELVLKLEIAPSGQLDLKKAITGLLYNIEYPSEQQASEAGFNATAELYYYPVKFLGLGFGVKQQFDRKIENFGEIAITNFYVSVKPKLTLPADWGIDYVYGLFQGGYGLFIHDYKLSSLPTYDLIPTKTEGGLYYAAGIGCEFNNFVFELLFCVNESTIKANGIVESTGEQTAGSLDAKYTTTNINIGYKFNL</sequence>
<dbReference type="KEGG" id="epo:Epro_0718"/>
<name>A0A0G3WJQ7_9BACT</name>